<organism evidence="1 2">
    <name type="scientific">Desulfonema ishimotonii</name>
    <dbReference type="NCBI Taxonomy" id="45657"/>
    <lineage>
        <taxon>Bacteria</taxon>
        <taxon>Pseudomonadati</taxon>
        <taxon>Thermodesulfobacteriota</taxon>
        <taxon>Desulfobacteria</taxon>
        <taxon>Desulfobacterales</taxon>
        <taxon>Desulfococcaceae</taxon>
        <taxon>Desulfonema</taxon>
    </lineage>
</organism>
<sequence>MDIGGFLGVLKDLPNVGLGLIIFIIWYVDGKNISKIIQEFRDFREAESKNHTETIRKIEARRKEEKANHSTAITELEEQRKADLEMHREKLFESEKEQGRILEMIRGQSTEFMAEIRIQRTEFITRVEDAMKEQQQMYINNASLVKRFTELAESAQDLNKGLQDIIVLNTQKLTQIEASLSHNTYCPIVRKEAGN</sequence>
<dbReference type="OrthoDB" id="5516585at2"/>
<name>A0A401FZU2_9BACT</name>
<protein>
    <submittedName>
        <fullName evidence="1">Uncharacterized protein</fullName>
    </submittedName>
</protein>
<dbReference type="AlphaFoldDB" id="A0A401FZU2"/>
<proteinExistence type="predicted"/>
<dbReference type="Proteomes" id="UP000288096">
    <property type="component" value="Unassembled WGS sequence"/>
</dbReference>
<accession>A0A401FZU2</accession>
<dbReference type="RefSeq" id="WP_124329666.1">
    <property type="nucleotide sequence ID" value="NZ_BEXT01000001.1"/>
</dbReference>
<reference evidence="2" key="2">
    <citation type="submission" date="2019-01" db="EMBL/GenBank/DDBJ databases">
        <title>Genome sequence of Desulfonema ishimotonii strain Tokyo 01.</title>
        <authorList>
            <person name="Fukui M."/>
        </authorList>
    </citation>
    <scope>NUCLEOTIDE SEQUENCE [LARGE SCALE GENOMIC DNA]</scope>
    <source>
        <strain evidence="2">Tokyo 01</strain>
    </source>
</reference>
<dbReference type="EMBL" id="BEXT01000001">
    <property type="protein sequence ID" value="GBC62499.1"/>
    <property type="molecule type" value="Genomic_DNA"/>
</dbReference>
<comment type="caution">
    <text evidence="1">The sequence shown here is derived from an EMBL/GenBank/DDBJ whole genome shotgun (WGS) entry which is preliminary data.</text>
</comment>
<keyword evidence="2" id="KW-1185">Reference proteome</keyword>
<gene>
    <name evidence="1" type="ORF">DENIS_3471</name>
</gene>
<evidence type="ECO:0000313" key="1">
    <source>
        <dbReference type="EMBL" id="GBC62499.1"/>
    </source>
</evidence>
<reference evidence="2" key="1">
    <citation type="submission" date="2017-11" db="EMBL/GenBank/DDBJ databases">
        <authorList>
            <person name="Watanabe M."/>
            <person name="Kojima H."/>
        </authorList>
    </citation>
    <scope>NUCLEOTIDE SEQUENCE [LARGE SCALE GENOMIC DNA]</scope>
    <source>
        <strain evidence="2">Tokyo 01</strain>
    </source>
</reference>
<evidence type="ECO:0000313" key="2">
    <source>
        <dbReference type="Proteomes" id="UP000288096"/>
    </source>
</evidence>